<sequence>MSVTEKTPESVVPLAKNADEAASESSPSATVEPVQSEPAAQPTAPSPVAAERALSSSVRERVVPVLAGLVAVLAVLGVALGFQWRSAAGDLNDLRAANADRDRAAEVASDYTLRSLTYDYKNVPAFFDGVQRGTSDALRNRYTEVHDTLSKIMTEAQVVATGQVVGTSVQAQGNDQYTVTVYATQRTQNIQQQDPATVPNLLTVTVAKNDGDWLVVDYGPKDVAATNGAAK</sequence>
<proteinExistence type="predicted"/>
<evidence type="ECO:0000256" key="2">
    <source>
        <dbReference type="ARBA" id="ARBA00023136"/>
    </source>
</evidence>
<reference evidence="5 6" key="1">
    <citation type="submission" date="2021-01" db="EMBL/GenBank/DDBJ databases">
        <title>WGS of actinomycetes isolated from Thailand.</title>
        <authorList>
            <person name="Thawai C."/>
        </authorList>
    </citation>
    <scope>NUCLEOTIDE SEQUENCE [LARGE SCALE GENOMIC DNA]</scope>
    <source>
        <strain evidence="5 6">LPG 2</strain>
    </source>
</reference>
<organism evidence="5 6">
    <name type="scientific">Nocardia acididurans</name>
    <dbReference type="NCBI Taxonomy" id="2802282"/>
    <lineage>
        <taxon>Bacteria</taxon>
        <taxon>Bacillati</taxon>
        <taxon>Actinomycetota</taxon>
        <taxon>Actinomycetes</taxon>
        <taxon>Mycobacteriales</taxon>
        <taxon>Nocardiaceae</taxon>
        <taxon>Nocardia</taxon>
    </lineage>
</organism>
<comment type="subcellular location">
    <subcellularLocation>
        <location evidence="1">Membrane</location>
    </subcellularLocation>
</comment>
<comment type="caution">
    <text evidence="5">The sequence shown here is derived from an EMBL/GenBank/DDBJ whole genome shotgun (WGS) entry which is preliminary data.</text>
</comment>
<feature type="region of interest" description="Disordered" evidence="3">
    <location>
        <begin position="1"/>
        <end position="48"/>
    </location>
</feature>
<dbReference type="RefSeq" id="WP_201944942.1">
    <property type="nucleotide sequence ID" value="NZ_JAERRJ010000002.1"/>
</dbReference>
<keyword evidence="6" id="KW-1185">Reference proteome</keyword>
<accession>A0ABS1M0S3</accession>
<gene>
    <name evidence="5" type="ORF">JK358_06855</name>
</gene>
<dbReference type="Proteomes" id="UP000602198">
    <property type="component" value="Unassembled WGS sequence"/>
</dbReference>
<evidence type="ECO:0000313" key="6">
    <source>
        <dbReference type="Proteomes" id="UP000602198"/>
    </source>
</evidence>
<dbReference type="EMBL" id="JAERRJ010000002">
    <property type="protein sequence ID" value="MBL1074111.1"/>
    <property type="molecule type" value="Genomic_DNA"/>
</dbReference>
<keyword evidence="2 4" id="KW-0472">Membrane</keyword>
<feature type="transmembrane region" description="Helical" evidence="4">
    <location>
        <begin position="62"/>
        <end position="84"/>
    </location>
</feature>
<keyword evidence="4" id="KW-0812">Transmembrane</keyword>
<evidence type="ECO:0000256" key="3">
    <source>
        <dbReference type="SAM" id="MobiDB-lite"/>
    </source>
</evidence>
<name>A0ABS1M0S3_9NOCA</name>
<evidence type="ECO:0000256" key="4">
    <source>
        <dbReference type="SAM" id="Phobius"/>
    </source>
</evidence>
<dbReference type="PANTHER" id="PTHR37042:SF4">
    <property type="entry name" value="OUTER MEMBRANE PROTEIN RV1973"/>
    <property type="match status" value="1"/>
</dbReference>
<keyword evidence="4" id="KW-1133">Transmembrane helix</keyword>
<protein>
    <recommendedName>
        <fullName evidence="7">Mce-associated membrane protein</fullName>
    </recommendedName>
</protein>
<evidence type="ECO:0000256" key="1">
    <source>
        <dbReference type="ARBA" id="ARBA00004370"/>
    </source>
</evidence>
<dbReference type="PANTHER" id="PTHR37042">
    <property type="entry name" value="OUTER MEMBRANE PROTEIN RV1973"/>
    <property type="match status" value="1"/>
</dbReference>
<evidence type="ECO:0000313" key="5">
    <source>
        <dbReference type="EMBL" id="MBL1074111.1"/>
    </source>
</evidence>
<evidence type="ECO:0008006" key="7">
    <source>
        <dbReference type="Google" id="ProtNLM"/>
    </source>
</evidence>